<comment type="caution">
    <text evidence="2">The sequence shown here is derived from an EMBL/GenBank/DDBJ whole genome shotgun (WGS) entry which is preliminary data.</text>
</comment>
<proteinExistence type="predicted"/>
<gene>
    <name evidence="2" type="ORF">Tci_862608</name>
</gene>
<dbReference type="EMBL" id="BKCJ011127404">
    <property type="protein sequence ID" value="GFC90638.1"/>
    <property type="molecule type" value="Genomic_DNA"/>
</dbReference>
<sequence>MGDPVIYRPSTCDPVIYRPSKCNPVLHRPSTCLAMHRTRRLVLHHITGPATKVLAKGDPGLRPQHAASRLQQRPPDYHKAAAGDPDRAGDQLASQPGHGSRALQLSTTHSSTHPLSSSSTHSLPPWPSSHLTKSSRGNPVNSSNQGGSKPPGR</sequence>
<feature type="compositionally biased region" description="Basic and acidic residues" evidence="1">
    <location>
        <begin position="75"/>
        <end position="89"/>
    </location>
</feature>
<evidence type="ECO:0000256" key="1">
    <source>
        <dbReference type="SAM" id="MobiDB-lite"/>
    </source>
</evidence>
<evidence type="ECO:0000313" key="2">
    <source>
        <dbReference type="EMBL" id="GFC90638.1"/>
    </source>
</evidence>
<feature type="region of interest" description="Disordered" evidence="1">
    <location>
        <begin position="53"/>
        <end position="153"/>
    </location>
</feature>
<accession>A0A699RZT5</accession>
<reference evidence="2" key="1">
    <citation type="journal article" date="2019" name="Sci. Rep.">
        <title>Draft genome of Tanacetum cinerariifolium, the natural source of mosquito coil.</title>
        <authorList>
            <person name="Yamashiro T."/>
            <person name="Shiraishi A."/>
            <person name="Satake H."/>
            <person name="Nakayama K."/>
        </authorList>
    </citation>
    <scope>NUCLEOTIDE SEQUENCE</scope>
</reference>
<organism evidence="2">
    <name type="scientific">Tanacetum cinerariifolium</name>
    <name type="common">Dalmatian daisy</name>
    <name type="synonym">Chrysanthemum cinerariifolium</name>
    <dbReference type="NCBI Taxonomy" id="118510"/>
    <lineage>
        <taxon>Eukaryota</taxon>
        <taxon>Viridiplantae</taxon>
        <taxon>Streptophyta</taxon>
        <taxon>Embryophyta</taxon>
        <taxon>Tracheophyta</taxon>
        <taxon>Spermatophyta</taxon>
        <taxon>Magnoliopsida</taxon>
        <taxon>eudicotyledons</taxon>
        <taxon>Gunneridae</taxon>
        <taxon>Pentapetalae</taxon>
        <taxon>asterids</taxon>
        <taxon>campanulids</taxon>
        <taxon>Asterales</taxon>
        <taxon>Asteraceae</taxon>
        <taxon>Asteroideae</taxon>
        <taxon>Anthemideae</taxon>
        <taxon>Anthemidinae</taxon>
        <taxon>Tanacetum</taxon>
    </lineage>
</organism>
<feature type="compositionally biased region" description="Low complexity" evidence="1">
    <location>
        <begin position="105"/>
        <end position="131"/>
    </location>
</feature>
<feature type="compositionally biased region" description="Polar residues" evidence="1">
    <location>
        <begin position="132"/>
        <end position="147"/>
    </location>
</feature>
<dbReference type="AlphaFoldDB" id="A0A699RZT5"/>
<protein>
    <submittedName>
        <fullName evidence="2">Uncharacterized protein</fullName>
    </submittedName>
</protein>
<name>A0A699RZT5_TANCI</name>